<dbReference type="OrthoDB" id="8549575at2"/>
<dbReference type="AlphaFoldDB" id="A0A2P7NXV3"/>
<feature type="transmembrane region" description="Helical" evidence="1">
    <location>
        <begin position="53"/>
        <end position="71"/>
    </location>
</feature>
<evidence type="ECO:0000256" key="1">
    <source>
        <dbReference type="SAM" id="Phobius"/>
    </source>
</evidence>
<name>A0A2P7NXV3_9PROT</name>
<keyword evidence="1" id="KW-1133">Transmembrane helix</keyword>
<comment type="caution">
    <text evidence="2">The sequence shown here is derived from an EMBL/GenBank/DDBJ whole genome shotgun (WGS) entry which is preliminary data.</text>
</comment>
<dbReference type="Proteomes" id="UP000241912">
    <property type="component" value="Unassembled WGS sequence"/>
</dbReference>
<evidence type="ECO:0000313" key="2">
    <source>
        <dbReference type="EMBL" id="PSJ18298.1"/>
    </source>
</evidence>
<accession>A0A2P7NXV3</accession>
<proteinExistence type="predicted"/>
<keyword evidence="3" id="KW-1185">Reference proteome</keyword>
<dbReference type="EMBL" id="PXXU01000007">
    <property type="protein sequence ID" value="PSJ18298.1"/>
    <property type="molecule type" value="Genomic_DNA"/>
</dbReference>
<evidence type="ECO:0008006" key="4">
    <source>
        <dbReference type="Google" id="ProtNLM"/>
    </source>
</evidence>
<evidence type="ECO:0000313" key="3">
    <source>
        <dbReference type="Proteomes" id="UP000241912"/>
    </source>
</evidence>
<keyword evidence="1" id="KW-0812">Transmembrane</keyword>
<organism evidence="2 3">
    <name type="scientific">Nitrosomonas supralitoralis</name>
    <dbReference type="NCBI Taxonomy" id="2116706"/>
    <lineage>
        <taxon>Bacteria</taxon>
        <taxon>Pseudomonadati</taxon>
        <taxon>Pseudomonadota</taxon>
        <taxon>Betaproteobacteria</taxon>
        <taxon>Nitrosomonadales</taxon>
        <taxon>Nitrosomonadaceae</taxon>
        <taxon>Nitrosomonas</taxon>
    </lineage>
</organism>
<keyword evidence="1" id="KW-0472">Membrane</keyword>
<reference evidence="2 3" key="1">
    <citation type="submission" date="2018-03" db="EMBL/GenBank/DDBJ databases">
        <title>Draft genome of Nitrosomonas supralitoralis APG5.</title>
        <authorList>
            <person name="Urakawa H."/>
            <person name="Lopez J.V."/>
        </authorList>
    </citation>
    <scope>NUCLEOTIDE SEQUENCE [LARGE SCALE GENOMIC DNA]</scope>
    <source>
        <strain evidence="2 3">APG5</strain>
    </source>
</reference>
<sequence>MDYLHQLQWPAMIVTILGVWLIASQNQRSRMIGFWFSLFGNCLWIIWGWHVQAYALIVLQIALAFLNIRGANKNDSK</sequence>
<feature type="transmembrane region" description="Helical" evidence="1">
    <location>
        <begin position="6"/>
        <end position="23"/>
    </location>
</feature>
<protein>
    <recommendedName>
        <fullName evidence="4">Inner membrane protein</fullName>
    </recommendedName>
</protein>
<gene>
    <name evidence="2" type="ORF">C7H79_03690</name>
</gene>